<dbReference type="EMBL" id="JAAMPC010000011">
    <property type="protein sequence ID" value="KAG2282540.1"/>
    <property type="molecule type" value="Genomic_DNA"/>
</dbReference>
<keyword evidence="3" id="KW-0698">rRNA processing</keyword>
<dbReference type="SUPFAM" id="SSF144210">
    <property type="entry name" value="Nop10-like SnoRNP"/>
    <property type="match status" value="1"/>
</dbReference>
<dbReference type="AlphaFoldDB" id="A0A8X7UJX1"/>
<comment type="caution">
    <text evidence="6">The sequence shown here is derived from an EMBL/GenBank/DDBJ whole genome shotgun (WGS) entry which is preliminary data.</text>
</comment>
<evidence type="ECO:0000313" key="7">
    <source>
        <dbReference type="Proteomes" id="UP000886595"/>
    </source>
</evidence>
<sequence length="62" mass="6896">MNHVSYCLSLMCYVQVSKESPLGAATESAHPAGFSPDDKYSKERFLLKRFGLMPIQGAPVKY</sequence>
<evidence type="ECO:0000256" key="5">
    <source>
        <dbReference type="ARBA" id="ARBA00030185"/>
    </source>
</evidence>
<keyword evidence="2" id="KW-0690">Ribosome biogenesis</keyword>
<dbReference type="GO" id="GO:1904874">
    <property type="term" value="P:positive regulation of telomerase RNA localization to Cajal body"/>
    <property type="evidence" value="ECO:0007669"/>
    <property type="project" value="TreeGrafter"/>
</dbReference>
<gene>
    <name evidence="6" type="ORF">Bca52824_053760</name>
</gene>
<evidence type="ECO:0000256" key="3">
    <source>
        <dbReference type="ARBA" id="ARBA00022552"/>
    </source>
</evidence>
<dbReference type="PANTHER" id="PTHR13305">
    <property type="entry name" value="RIBOSOME BIOGENESIS PROTEIN NOP10"/>
    <property type="match status" value="1"/>
</dbReference>
<dbReference type="PANTHER" id="PTHR13305:SF6">
    <property type="entry name" value="H_ACA RIBONUCLEOPROTEIN COMPLEX SUBUNIT 3-LIKE PROTEIN"/>
    <property type="match status" value="1"/>
</dbReference>
<dbReference type="GO" id="GO:0030515">
    <property type="term" value="F:snoRNA binding"/>
    <property type="evidence" value="ECO:0007669"/>
    <property type="project" value="InterPro"/>
</dbReference>
<dbReference type="OrthoDB" id="13807at2759"/>
<dbReference type="GO" id="GO:0031429">
    <property type="term" value="C:box H/ACA snoRNP complex"/>
    <property type="evidence" value="ECO:0007669"/>
    <property type="project" value="TreeGrafter"/>
</dbReference>
<dbReference type="Proteomes" id="UP000886595">
    <property type="component" value="Unassembled WGS sequence"/>
</dbReference>
<dbReference type="GO" id="GO:0031118">
    <property type="term" value="P:rRNA pseudouridine synthesis"/>
    <property type="evidence" value="ECO:0007669"/>
    <property type="project" value="TreeGrafter"/>
</dbReference>
<dbReference type="GO" id="GO:0031120">
    <property type="term" value="P:snRNA pseudouridine synthesis"/>
    <property type="evidence" value="ECO:0007669"/>
    <property type="project" value="TreeGrafter"/>
</dbReference>
<name>A0A8X7UJX1_BRACI</name>
<comment type="similarity">
    <text evidence="1">Belongs to the NOP10 family.</text>
</comment>
<keyword evidence="7" id="KW-1185">Reference proteome</keyword>
<dbReference type="Pfam" id="PF04135">
    <property type="entry name" value="Nop10p"/>
    <property type="match status" value="1"/>
</dbReference>
<accession>A0A8X7UJX1</accession>
<keyword evidence="4" id="KW-0687">Ribonucleoprotein</keyword>
<dbReference type="InterPro" id="IPR007264">
    <property type="entry name" value="H/ACA_rnp_Nop10"/>
</dbReference>
<dbReference type="InterPro" id="IPR036756">
    <property type="entry name" value="H/ACA_rnp_Nop10_sf"/>
</dbReference>
<evidence type="ECO:0000256" key="1">
    <source>
        <dbReference type="ARBA" id="ARBA00009462"/>
    </source>
</evidence>
<proteinExistence type="inferred from homology"/>
<evidence type="ECO:0000256" key="2">
    <source>
        <dbReference type="ARBA" id="ARBA00022517"/>
    </source>
</evidence>
<reference evidence="6 7" key="1">
    <citation type="submission" date="2020-02" db="EMBL/GenBank/DDBJ databases">
        <authorList>
            <person name="Ma Q."/>
            <person name="Huang Y."/>
            <person name="Song X."/>
            <person name="Pei D."/>
        </authorList>
    </citation>
    <scope>NUCLEOTIDE SEQUENCE [LARGE SCALE GENOMIC DNA]</scope>
    <source>
        <strain evidence="6">Sxm20200214</strain>
        <tissue evidence="6">Leaf</tissue>
    </source>
</reference>
<organism evidence="6 7">
    <name type="scientific">Brassica carinata</name>
    <name type="common">Ethiopian mustard</name>
    <name type="synonym">Abyssinian cabbage</name>
    <dbReference type="NCBI Taxonomy" id="52824"/>
    <lineage>
        <taxon>Eukaryota</taxon>
        <taxon>Viridiplantae</taxon>
        <taxon>Streptophyta</taxon>
        <taxon>Embryophyta</taxon>
        <taxon>Tracheophyta</taxon>
        <taxon>Spermatophyta</taxon>
        <taxon>Magnoliopsida</taxon>
        <taxon>eudicotyledons</taxon>
        <taxon>Gunneridae</taxon>
        <taxon>Pentapetalae</taxon>
        <taxon>rosids</taxon>
        <taxon>malvids</taxon>
        <taxon>Brassicales</taxon>
        <taxon>Brassicaceae</taxon>
        <taxon>Brassiceae</taxon>
        <taxon>Brassica</taxon>
    </lineage>
</organism>
<protein>
    <recommendedName>
        <fullName evidence="5">Nucleolar protein 10</fullName>
    </recommendedName>
</protein>
<dbReference type="Gene3D" id="2.20.28.40">
    <property type="entry name" value="H/ACA ribonucleoprotein complex, subunit Nop10"/>
    <property type="match status" value="1"/>
</dbReference>
<evidence type="ECO:0000256" key="4">
    <source>
        <dbReference type="ARBA" id="ARBA00023274"/>
    </source>
</evidence>
<evidence type="ECO:0000313" key="6">
    <source>
        <dbReference type="EMBL" id="KAG2282540.1"/>
    </source>
</evidence>
<dbReference type="GO" id="GO:0070034">
    <property type="term" value="F:telomerase RNA binding"/>
    <property type="evidence" value="ECO:0007669"/>
    <property type="project" value="TreeGrafter"/>
</dbReference>